<dbReference type="GO" id="GO:0032259">
    <property type="term" value="P:methylation"/>
    <property type="evidence" value="ECO:0007669"/>
    <property type="project" value="UniProtKB-KW"/>
</dbReference>
<dbReference type="GO" id="GO:0008168">
    <property type="term" value="F:methyltransferase activity"/>
    <property type="evidence" value="ECO:0007669"/>
    <property type="project" value="UniProtKB-KW"/>
</dbReference>
<comment type="caution">
    <text evidence="1">The sequence shown here is derived from an EMBL/GenBank/DDBJ whole genome shotgun (WGS) entry which is preliminary data.</text>
</comment>
<name>A0ABT4QNG4_9HYPH</name>
<dbReference type="InterPro" id="IPR027555">
    <property type="entry name" value="Mo5U34_MeTrfas-like"/>
</dbReference>
<dbReference type="SUPFAM" id="SSF53335">
    <property type="entry name" value="S-adenosyl-L-methionine-dependent methyltransferases"/>
    <property type="match status" value="1"/>
</dbReference>
<dbReference type="InterPro" id="IPR029063">
    <property type="entry name" value="SAM-dependent_MTases_sf"/>
</dbReference>
<dbReference type="Gene3D" id="3.40.50.150">
    <property type="entry name" value="Vaccinia Virus protein VP39"/>
    <property type="match status" value="1"/>
</dbReference>
<evidence type="ECO:0000313" key="1">
    <source>
        <dbReference type="EMBL" id="MCZ8543097.1"/>
    </source>
</evidence>
<dbReference type="CDD" id="cd02440">
    <property type="entry name" value="AdoMet_MTases"/>
    <property type="match status" value="1"/>
</dbReference>
<dbReference type="RefSeq" id="WP_269903722.1">
    <property type="nucleotide sequence ID" value="NZ_JAPFQA010000001.1"/>
</dbReference>
<proteinExistence type="predicted"/>
<accession>A0ABT4QNG4</accession>
<keyword evidence="2" id="KW-1185">Reference proteome</keyword>
<keyword evidence="1" id="KW-0489">Methyltransferase</keyword>
<dbReference type="Proteomes" id="UP001152178">
    <property type="component" value="Unassembled WGS sequence"/>
</dbReference>
<keyword evidence="1" id="KW-0808">Transferase</keyword>
<protein>
    <submittedName>
        <fullName evidence="1">Class I SAM-dependent methyltransferase</fullName>
    </submittedName>
</protein>
<organism evidence="1 2">
    <name type="scientific">Mesorhizobium qingshengii</name>
    <dbReference type="NCBI Taxonomy" id="1165689"/>
    <lineage>
        <taxon>Bacteria</taxon>
        <taxon>Pseudomonadati</taxon>
        <taxon>Pseudomonadota</taxon>
        <taxon>Alphaproteobacteria</taxon>
        <taxon>Hyphomicrobiales</taxon>
        <taxon>Phyllobacteriaceae</taxon>
        <taxon>Mesorhizobium</taxon>
    </lineage>
</organism>
<reference evidence="1" key="1">
    <citation type="submission" date="2022-11" db="EMBL/GenBank/DDBJ databases">
        <authorList>
            <person name="Coimbra C."/>
        </authorList>
    </citation>
    <scope>NUCLEOTIDE SEQUENCE</scope>
    <source>
        <strain evidence="1">Jales19</strain>
    </source>
</reference>
<dbReference type="EMBL" id="JAPFQA010000001">
    <property type="protein sequence ID" value="MCZ8543097.1"/>
    <property type="molecule type" value="Genomic_DNA"/>
</dbReference>
<gene>
    <name evidence="1" type="ORF">OOJ09_02810</name>
</gene>
<sequence>MDILDAYVATAPSAQNAVDIFKGEWSSKFPATAGATTTPGSAALFEDARIDWLSKTIGGFASKRILELGPLEAGHTYMMHQAGAESILAVEANSRSYLKCLCVKEIFNLSRARFLYGDAMKYLSETSERFDVCVASGILYHMTDPVEFLGNIARVSDTIFLWTHYYDDSLRTRENLTKQFEKPYEIEVSGKSYTVSRRNYEEALNWAGFCGGGKPWAFWLTRGSLMRAIADFGFTVEAIEFDHPGHPNGPALALVARK</sequence>
<evidence type="ECO:0000313" key="2">
    <source>
        <dbReference type="Proteomes" id="UP001152178"/>
    </source>
</evidence>
<dbReference type="Pfam" id="PF08003">
    <property type="entry name" value="Methyltransf_9"/>
    <property type="match status" value="1"/>
</dbReference>